<comment type="caution">
    <text evidence="3">The sequence shown here is derived from an EMBL/GenBank/DDBJ whole genome shotgun (WGS) entry which is preliminary data.</text>
</comment>
<evidence type="ECO:0000259" key="1">
    <source>
        <dbReference type="PROSITE" id="PS50404"/>
    </source>
</evidence>
<proteinExistence type="predicted"/>
<dbReference type="SUPFAM" id="SSF52833">
    <property type="entry name" value="Thioredoxin-like"/>
    <property type="match status" value="1"/>
</dbReference>
<dbReference type="Gene3D" id="1.20.1050.10">
    <property type="match status" value="1"/>
</dbReference>
<dbReference type="Gene3D" id="3.40.30.10">
    <property type="entry name" value="Glutaredoxin"/>
    <property type="match status" value="1"/>
</dbReference>
<dbReference type="PROSITE" id="PS50405">
    <property type="entry name" value="GST_CTER"/>
    <property type="match status" value="1"/>
</dbReference>
<evidence type="ECO:0000313" key="4">
    <source>
        <dbReference type="Proteomes" id="UP001500791"/>
    </source>
</evidence>
<dbReference type="Proteomes" id="UP001500791">
    <property type="component" value="Unassembled WGS sequence"/>
</dbReference>
<dbReference type="SUPFAM" id="SSF47616">
    <property type="entry name" value="GST C-terminal domain-like"/>
    <property type="match status" value="1"/>
</dbReference>
<sequence length="228" mass="25847">MSTPAILYHFAFHPASRAARLALGEAKVEWAEEPVRPWDENCPLFDLNASGMPPVLAVTERGKPLNLCELDAILGWIEDRTKGDVLLPSDVFERAEARRLTTWFTRRFSDDVDSILLHERVEKPLLRLGPPDARQLREGREALKQHLAMLEDLASTREWLAGRRLSQADLVAAGHISALDYFGEMPWGVIPSLKLWYSKIKSRPCFRALLSDRLPGVSPASWYTDLDF</sequence>
<evidence type="ECO:0000313" key="3">
    <source>
        <dbReference type="EMBL" id="GAA0378391.1"/>
    </source>
</evidence>
<keyword evidence="4" id="KW-1185">Reference proteome</keyword>
<feature type="domain" description="GST C-terminal" evidence="2">
    <location>
        <begin position="90"/>
        <end position="228"/>
    </location>
</feature>
<name>A0ABP3HSK4_9CAUL</name>
<dbReference type="PROSITE" id="PS50404">
    <property type="entry name" value="GST_NTER"/>
    <property type="match status" value="1"/>
</dbReference>
<dbReference type="InterPro" id="IPR004046">
    <property type="entry name" value="GST_C"/>
</dbReference>
<evidence type="ECO:0000259" key="2">
    <source>
        <dbReference type="PROSITE" id="PS50405"/>
    </source>
</evidence>
<organism evidence="3 4">
    <name type="scientific">Brevundimonas terrae</name>
    <dbReference type="NCBI Taxonomy" id="363631"/>
    <lineage>
        <taxon>Bacteria</taxon>
        <taxon>Pseudomonadati</taxon>
        <taxon>Pseudomonadota</taxon>
        <taxon>Alphaproteobacteria</taxon>
        <taxon>Caulobacterales</taxon>
        <taxon>Caulobacteraceae</taxon>
        <taxon>Brevundimonas</taxon>
    </lineage>
</organism>
<dbReference type="InterPro" id="IPR036282">
    <property type="entry name" value="Glutathione-S-Trfase_C_sf"/>
</dbReference>
<protein>
    <submittedName>
        <fullName evidence="3">FtsZ-binding protein FzlA</fullName>
    </submittedName>
</protein>
<feature type="domain" description="GST N-terminal" evidence="1">
    <location>
        <begin position="3"/>
        <end position="85"/>
    </location>
</feature>
<dbReference type="RefSeq" id="WP_167178420.1">
    <property type="nucleotide sequence ID" value="NZ_BAAAEJ010000002.1"/>
</dbReference>
<reference evidence="4" key="1">
    <citation type="journal article" date="2019" name="Int. J. Syst. Evol. Microbiol.">
        <title>The Global Catalogue of Microorganisms (GCM) 10K type strain sequencing project: providing services to taxonomists for standard genome sequencing and annotation.</title>
        <authorList>
            <consortium name="The Broad Institute Genomics Platform"/>
            <consortium name="The Broad Institute Genome Sequencing Center for Infectious Disease"/>
            <person name="Wu L."/>
            <person name="Ma J."/>
        </authorList>
    </citation>
    <scope>NUCLEOTIDE SEQUENCE [LARGE SCALE GENOMIC DNA]</scope>
    <source>
        <strain evidence="4">JCM 13476</strain>
    </source>
</reference>
<dbReference type="CDD" id="cd00570">
    <property type="entry name" value="GST_N_family"/>
    <property type="match status" value="1"/>
</dbReference>
<dbReference type="InterPro" id="IPR004045">
    <property type="entry name" value="Glutathione_S-Trfase_N"/>
</dbReference>
<dbReference type="PANTHER" id="PTHR44051">
    <property type="entry name" value="GLUTATHIONE S-TRANSFERASE-RELATED"/>
    <property type="match status" value="1"/>
</dbReference>
<dbReference type="InterPro" id="IPR010987">
    <property type="entry name" value="Glutathione-S-Trfase_C-like"/>
</dbReference>
<accession>A0ABP3HSK4</accession>
<dbReference type="Pfam" id="PF13409">
    <property type="entry name" value="GST_N_2"/>
    <property type="match status" value="1"/>
</dbReference>
<dbReference type="EMBL" id="BAAAEJ010000002">
    <property type="protein sequence ID" value="GAA0378391.1"/>
    <property type="molecule type" value="Genomic_DNA"/>
</dbReference>
<dbReference type="CDD" id="cd00299">
    <property type="entry name" value="GST_C_family"/>
    <property type="match status" value="1"/>
</dbReference>
<gene>
    <name evidence="3" type="primary">fzlA</name>
    <name evidence="3" type="ORF">GCM10009093_01840</name>
</gene>
<dbReference type="InterPro" id="IPR036249">
    <property type="entry name" value="Thioredoxin-like_sf"/>
</dbReference>
<dbReference type="PANTHER" id="PTHR44051:SF8">
    <property type="entry name" value="GLUTATHIONE S-TRANSFERASE GSTA"/>
    <property type="match status" value="1"/>
</dbReference>
<dbReference type="Pfam" id="PF00043">
    <property type="entry name" value="GST_C"/>
    <property type="match status" value="1"/>
</dbReference>